<dbReference type="InterPro" id="IPR040282">
    <property type="entry name" value="Mig-18-like"/>
</dbReference>
<feature type="domain" description="Abnormal cell migration protein 18-like fibronectin type I" evidence="2">
    <location>
        <begin position="102"/>
        <end position="159"/>
    </location>
</feature>
<dbReference type="PANTHER" id="PTHR35572">
    <property type="entry name" value="PROTEIN CBG04538-RELATED"/>
    <property type="match status" value="1"/>
</dbReference>
<name>A0A914X1B8_9BILA</name>
<sequence>MGKICVFAIVLTFAATSLACKFNGNTFKDKDTWIENGAFVMECKMEPTGAWQALVIGCKSPNGTTIPSGEAVTEDGFEYACDRNAEGATNLRRRVPEKANCRSHKFGEAWTENQFEYTCFEHGIFRITACFTDKQTRIAINSSVIEDQYVMRCLDLGNGLHQLRGEIHNKAYCIDQNGVKHEHGTSWTEDTHFNRTCTEGGKVVISNCISSSNKSVAIGEQFVEGSIIQKCRAQPNGTVWFQSEAHRKSDRSRVVNAQLVLTCTDSDGSLHKVGESWIAEQNFNKTCSPDGSVKISNCVLESVEIALDTKINRNGKTYRCETAKGAVFFRAEFISLNLDDKNDVAAAKSKDNFEVVNSIEQAPPCMGHQPASEWTFGSLRLRCDAKSETEVIGCVSEDGDIVPKKEYYASTAGVLYLCEVPDDGLSGQLVRKGCFNATSGASANDVRTHIAKYRTWFKNDNLELRCLDEGVRLFRCHFNTDSGPQRIAAGGWLKSANTLHVCGTDSGQPAYAALPSPFDANQ</sequence>
<protein>
    <recommendedName>
        <fullName evidence="2">Abnormal cell migration protein 18-like fibronectin type I domain-containing protein</fullName>
    </recommendedName>
</protein>
<feature type="domain" description="Abnormal cell migration protein 18-like fibronectin type I" evidence="2">
    <location>
        <begin position="173"/>
        <end position="238"/>
    </location>
</feature>
<dbReference type="AlphaFoldDB" id="A0A914X1B8"/>
<dbReference type="Proteomes" id="UP000887566">
    <property type="component" value="Unplaced"/>
</dbReference>
<reference evidence="4" key="1">
    <citation type="submission" date="2022-11" db="UniProtKB">
        <authorList>
            <consortium name="WormBaseParasite"/>
        </authorList>
    </citation>
    <scope>IDENTIFICATION</scope>
</reference>
<organism evidence="3 4">
    <name type="scientific">Plectus sambesii</name>
    <dbReference type="NCBI Taxonomy" id="2011161"/>
    <lineage>
        <taxon>Eukaryota</taxon>
        <taxon>Metazoa</taxon>
        <taxon>Ecdysozoa</taxon>
        <taxon>Nematoda</taxon>
        <taxon>Chromadorea</taxon>
        <taxon>Plectida</taxon>
        <taxon>Plectina</taxon>
        <taxon>Plectoidea</taxon>
        <taxon>Plectidae</taxon>
        <taxon>Plectus</taxon>
    </lineage>
</organism>
<feature type="chain" id="PRO_5037364326" description="Abnormal cell migration protein 18-like fibronectin type I domain-containing protein" evidence="1">
    <location>
        <begin position="20"/>
        <end position="522"/>
    </location>
</feature>
<evidence type="ECO:0000259" key="2">
    <source>
        <dbReference type="Pfam" id="PF23003"/>
    </source>
</evidence>
<accession>A0A914X1B8</accession>
<feature type="domain" description="Abnormal cell migration protein 18-like fibronectin type I" evidence="2">
    <location>
        <begin position="19"/>
        <end position="87"/>
    </location>
</feature>
<evidence type="ECO:0000313" key="4">
    <source>
        <dbReference type="WBParaSite" id="PSAMB.scaffold6030size10339.g27762.t1"/>
    </source>
</evidence>
<keyword evidence="3" id="KW-1185">Reference proteome</keyword>
<feature type="domain" description="Abnormal cell migration protein 18-like fibronectin type I" evidence="2">
    <location>
        <begin position="263"/>
        <end position="324"/>
    </location>
</feature>
<dbReference type="InterPro" id="IPR055119">
    <property type="entry name" value="Mig18_Fn1"/>
</dbReference>
<feature type="signal peptide" evidence="1">
    <location>
        <begin position="1"/>
        <end position="19"/>
    </location>
</feature>
<dbReference type="WBParaSite" id="PSAMB.scaffold6030size10339.g27762.t1">
    <property type="protein sequence ID" value="PSAMB.scaffold6030size10339.g27762.t1"/>
    <property type="gene ID" value="PSAMB.scaffold6030size10339.g27762"/>
</dbReference>
<dbReference type="Pfam" id="PF23003">
    <property type="entry name" value="Fn1_2"/>
    <property type="match status" value="4"/>
</dbReference>
<proteinExistence type="predicted"/>
<keyword evidence="1" id="KW-0732">Signal</keyword>
<evidence type="ECO:0000313" key="3">
    <source>
        <dbReference type="Proteomes" id="UP000887566"/>
    </source>
</evidence>
<evidence type="ECO:0000256" key="1">
    <source>
        <dbReference type="SAM" id="SignalP"/>
    </source>
</evidence>
<dbReference type="PROSITE" id="PS51257">
    <property type="entry name" value="PROKAR_LIPOPROTEIN"/>
    <property type="match status" value="1"/>
</dbReference>